<proteinExistence type="predicted"/>
<reference evidence="2" key="2">
    <citation type="submission" date="2021-04" db="EMBL/GenBank/DDBJ databases">
        <authorList>
            <person name="Gilroy R."/>
        </authorList>
    </citation>
    <scope>NUCLEOTIDE SEQUENCE</scope>
    <source>
        <strain evidence="2">3436</strain>
    </source>
</reference>
<dbReference type="InterPro" id="IPR027417">
    <property type="entry name" value="P-loop_NTPase"/>
</dbReference>
<evidence type="ECO:0000313" key="2">
    <source>
        <dbReference type="EMBL" id="HIZ49279.1"/>
    </source>
</evidence>
<accession>A0A9D2F462</accession>
<name>A0A9D2F462_9FIRM</name>
<evidence type="ECO:0000259" key="1">
    <source>
        <dbReference type="SMART" id="SM00382"/>
    </source>
</evidence>
<dbReference type="SMART" id="SM00382">
    <property type="entry name" value="AAA"/>
    <property type="match status" value="1"/>
</dbReference>
<dbReference type="Proteomes" id="UP000824031">
    <property type="component" value="Unassembled WGS sequence"/>
</dbReference>
<comment type="caution">
    <text evidence="2">The sequence shown here is derived from an EMBL/GenBank/DDBJ whole genome shotgun (WGS) entry which is preliminary data.</text>
</comment>
<dbReference type="GO" id="GO:0016887">
    <property type="term" value="F:ATP hydrolysis activity"/>
    <property type="evidence" value="ECO:0007669"/>
    <property type="project" value="InterPro"/>
</dbReference>
<organism evidence="2 3">
    <name type="scientific">Candidatus Gemmiger excrementavium</name>
    <dbReference type="NCBI Taxonomy" id="2838608"/>
    <lineage>
        <taxon>Bacteria</taxon>
        <taxon>Bacillati</taxon>
        <taxon>Bacillota</taxon>
        <taxon>Clostridia</taxon>
        <taxon>Eubacteriales</taxon>
        <taxon>Gemmiger</taxon>
    </lineage>
</organism>
<dbReference type="Gene3D" id="3.40.50.300">
    <property type="entry name" value="P-loop containing nucleotide triphosphate hydrolases"/>
    <property type="match status" value="1"/>
</dbReference>
<dbReference type="AlphaFoldDB" id="A0A9D2F462"/>
<feature type="domain" description="AAA+ ATPase" evidence="1">
    <location>
        <begin position="32"/>
        <end position="188"/>
    </location>
</feature>
<dbReference type="SUPFAM" id="SSF52540">
    <property type="entry name" value="P-loop containing nucleoside triphosphate hydrolases"/>
    <property type="match status" value="1"/>
</dbReference>
<reference evidence="2" key="1">
    <citation type="journal article" date="2021" name="PeerJ">
        <title>Extensive microbial diversity within the chicken gut microbiome revealed by metagenomics and culture.</title>
        <authorList>
            <person name="Gilroy R."/>
            <person name="Ravi A."/>
            <person name="Getino M."/>
            <person name="Pursley I."/>
            <person name="Horton D.L."/>
            <person name="Alikhan N.F."/>
            <person name="Baker D."/>
            <person name="Gharbi K."/>
            <person name="Hall N."/>
            <person name="Watson M."/>
            <person name="Adriaenssens E.M."/>
            <person name="Foster-Nyarko E."/>
            <person name="Jarju S."/>
            <person name="Secka A."/>
            <person name="Antonio M."/>
            <person name="Oren A."/>
            <person name="Chaudhuri R.R."/>
            <person name="La Ragione R."/>
            <person name="Hildebrand F."/>
            <person name="Pallen M.J."/>
        </authorList>
    </citation>
    <scope>NUCLEOTIDE SEQUENCE</scope>
    <source>
        <strain evidence="2">3436</strain>
    </source>
</reference>
<sequence length="512" mass="57812">MDIQRAKQEIKNTVQAYLACDDTGRPLIPPIRQRPMLLMGPPGVGKTQIMEQIAQECGIALVAYTITHHTRQSAVGLPFIRERNFDGKTRSVTEYTMSEIIASVYAAMERTGKRHGILFIDEINCVSETLAPTMLQFLQGKTFGNQAVPEGWIIVAAGNPPEYNKSVREFDLVTLDRVRRIDIEPKLTVWQDYARARRLHPAVTAYLELRPQHFYKIENDVDGPQFVTARGWEDLSAFLQACDTLDLPVDEGVVAQYLRHPEVARDFAAYWVLYRKYHQDYGVEDILQGKPFDAVVERAMDASFDERISLVSLLLAGLNTRFAAARKADAVTDACYQQLRTFKRALSDPAQDQSPAALFAAQCKAYRARLETGRTEGTMPAEEIATRTRAAKLLDRWAEPLARCTSGDEAFDTVRTAFNQQVRRREEAMANAGDALECAFDFMERALPDGQEMVVFVNELALGPDSAPYLADNECERFEQYSKRLLLHQGEDELLAELERDDLRAGEHSTDF</sequence>
<gene>
    <name evidence="2" type="ORF">H9810_11220</name>
</gene>
<dbReference type="InterPro" id="IPR003593">
    <property type="entry name" value="AAA+_ATPase"/>
</dbReference>
<dbReference type="InterPro" id="IPR003959">
    <property type="entry name" value="ATPase_AAA_core"/>
</dbReference>
<dbReference type="Pfam" id="PF00004">
    <property type="entry name" value="AAA"/>
    <property type="match status" value="1"/>
</dbReference>
<dbReference type="CDD" id="cd00009">
    <property type="entry name" value="AAA"/>
    <property type="match status" value="1"/>
</dbReference>
<protein>
    <submittedName>
        <fullName evidence="2">AAA family ATPase</fullName>
    </submittedName>
</protein>
<evidence type="ECO:0000313" key="3">
    <source>
        <dbReference type="Proteomes" id="UP000824031"/>
    </source>
</evidence>
<dbReference type="EMBL" id="DXBO01000166">
    <property type="protein sequence ID" value="HIZ49279.1"/>
    <property type="molecule type" value="Genomic_DNA"/>
</dbReference>
<dbReference type="GO" id="GO:0005524">
    <property type="term" value="F:ATP binding"/>
    <property type="evidence" value="ECO:0007669"/>
    <property type="project" value="InterPro"/>
</dbReference>